<evidence type="ECO:0008006" key="3">
    <source>
        <dbReference type="Google" id="ProtNLM"/>
    </source>
</evidence>
<gene>
    <name evidence="1" type="ORF">ETSY1_23805</name>
</gene>
<organism evidence="1 2">
    <name type="scientific">Entotheonella factor</name>
    <dbReference type="NCBI Taxonomy" id="1429438"/>
    <lineage>
        <taxon>Bacteria</taxon>
        <taxon>Pseudomonadati</taxon>
        <taxon>Nitrospinota/Tectimicrobiota group</taxon>
        <taxon>Candidatus Tectimicrobiota</taxon>
        <taxon>Candidatus Entotheonellia</taxon>
        <taxon>Candidatus Entotheonellales</taxon>
        <taxon>Candidatus Entotheonellaceae</taxon>
        <taxon>Candidatus Entotheonella</taxon>
    </lineage>
</organism>
<sequence>MASADLQSTRYEVSDTVEAIEFYYSKGWTDGLPVVPPTEASIRAMLDAAGLEPGEEITFIENRQVSVTAEKVAINAIMAGCLPAYMPIVVAAVEGIGDPAWSYHGPATSTGGSAVFMLVNGPIAKELEFNSGNNLFGPGWRPNASVGRAVRLVMRNVIGTIPGLLDRSSLGHGGKYTYCIAENEEESPWPAVHVERGFKPEQNAVTVFAALAPHQYSNQLSNTAEGVLETLCAHMRISGGIRSQPQYVLVFAGEHMRVIGDNGWSKDDIKRYCFEHTHTSNAEMKRMHVMPGDITPADETTMQPLVESPEDFIVVAAGGRAGVQSTFIPGWGGKRTSQSVTKEIRRA</sequence>
<proteinExistence type="predicted"/>
<keyword evidence="2" id="KW-1185">Reference proteome</keyword>
<name>W4LGB9_ENTF1</name>
<reference evidence="1 2" key="1">
    <citation type="journal article" date="2014" name="Nature">
        <title>An environmental bacterial taxon with a large and distinct metabolic repertoire.</title>
        <authorList>
            <person name="Wilson M.C."/>
            <person name="Mori T."/>
            <person name="Ruckert C."/>
            <person name="Uria A.R."/>
            <person name="Helf M.J."/>
            <person name="Takada K."/>
            <person name="Gernert C."/>
            <person name="Steffens U.A."/>
            <person name="Heycke N."/>
            <person name="Schmitt S."/>
            <person name="Rinke C."/>
            <person name="Helfrich E.J."/>
            <person name="Brachmann A.O."/>
            <person name="Gurgui C."/>
            <person name="Wakimoto T."/>
            <person name="Kracht M."/>
            <person name="Crusemann M."/>
            <person name="Hentschel U."/>
            <person name="Abe I."/>
            <person name="Matsunaga S."/>
            <person name="Kalinowski J."/>
            <person name="Takeyama H."/>
            <person name="Piel J."/>
        </authorList>
    </citation>
    <scope>NUCLEOTIDE SEQUENCE [LARGE SCALE GENOMIC DNA]</scope>
    <source>
        <strain evidence="2">TSY1</strain>
    </source>
</reference>
<evidence type="ECO:0000313" key="2">
    <source>
        <dbReference type="Proteomes" id="UP000019141"/>
    </source>
</evidence>
<dbReference type="EMBL" id="AZHW01000699">
    <property type="protein sequence ID" value="ETW97143.1"/>
    <property type="molecule type" value="Genomic_DNA"/>
</dbReference>
<evidence type="ECO:0000313" key="1">
    <source>
        <dbReference type="EMBL" id="ETW97143.1"/>
    </source>
</evidence>
<dbReference type="HOGENOM" id="CLU_046970_0_0_7"/>
<accession>W4LGB9</accession>
<dbReference type="Proteomes" id="UP000019141">
    <property type="component" value="Unassembled WGS sequence"/>
</dbReference>
<comment type="caution">
    <text evidence="1">The sequence shown here is derived from an EMBL/GenBank/DDBJ whole genome shotgun (WGS) entry which is preliminary data.</text>
</comment>
<dbReference type="AlphaFoldDB" id="W4LGB9"/>
<protein>
    <recommendedName>
        <fullName evidence="3">Thiol-disulfide oxidoreductase</fullName>
    </recommendedName>
</protein>